<feature type="non-terminal residue" evidence="1">
    <location>
        <position position="1"/>
    </location>
</feature>
<gene>
    <name evidence="1" type="ORF">EK21DRAFT_79671</name>
</gene>
<comment type="caution">
    <text evidence="1">The sequence shown here is derived from an EMBL/GenBank/DDBJ whole genome shotgun (WGS) entry which is preliminary data.</text>
</comment>
<evidence type="ECO:0000313" key="2">
    <source>
        <dbReference type="Proteomes" id="UP000799777"/>
    </source>
</evidence>
<dbReference type="EMBL" id="ML978313">
    <property type="protein sequence ID" value="KAF2024025.1"/>
    <property type="molecule type" value="Genomic_DNA"/>
</dbReference>
<protein>
    <submittedName>
        <fullName evidence="1">Uncharacterized protein</fullName>
    </submittedName>
</protein>
<accession>A0A9P4GXY7</accession>
<name>A0A9P4GXY7_9PLEO</name>
<sequence>QPFESGLVHFLTALSVNLDTLRLRTAPEYSSLLGSLVYCVRVLAAEALLPSEQRDKQGAAETRALLLQQSCSLVDGSHSPMSVMLSLLAYAKFVSLRTPGSIAGSWMCDVEGGMKD</sequence>
<dbReference type="OrthoDB" id="3943268at2759"/>
<dbReference type="AlphaFoldDB" id="A0A9P4GXY7"/>
<dbReference type="Proteomes" id="UP000799777">
    <property type="component" value="Unassembled WGS sequence"/>
</dbReference>
<reference evidence="1" key="1">
    <citation type="journal article" date="2020" name="Stud. Mycol.">
        <title>101 Dothideomycetes genomes: a test case for predicting lifestyles and emergence of pathogens.</title>
        <authorList>
            <person name="Haridas S."/>
            <person name="Albert R."/>
            <person name="Binder M."/>
            <person name="Bloem J."/>
            <person name="Labutti K."/>
            <person name="Salamov A."/>
            <person name="Andreopoulos B."/>
            <person name="Baker S."/>
            <person name="Barry K."/>
            <person name="Bills G."/>
            <person name="Bluhm B."/>
            <person name="Cannon C."/>
            <person name="Castanera R."/>
            <person name="Culley D."/>
            <person name="Daum C."/>
            <person name="Ezra D."/>
            <person name="Gonzalez J."/>
            <person name="Henrissat B."/>
            <person name="Kuo A."/>
            <person name="Liang C."/>
            <person name="Lipzen A."/>
            <person name="Lutzoni F."/>
            <person name="Magnuson J."/>
            <person name="Mondo S."/>
            <person name="Nolan M."/>
            <person name="Ohm R."/>
            <person name="Pangilinan J."/>
            <person name="Park H.-J."/>
            <person name="Ramirez L."/>
            <person name="Alfaro M."/>
            <person name="Sun H."/>
            <person name="Tritt A."/>
            <person name="Yoshinaga Y."/>
            <person name="Zwiers L.-H."/>
            <person name="Turgeon B."/>
            <person name="Goodwin S."/>
            <person name="Spatafora J."/>
            <person name="Crous P."/>
            <person name="Grigoriev I."/>
        </authorList>
    </citation>
    <scope>NUCLEOTIDE SEQUENCE</scope>
    <source>
        <strain evidence="1">CBS 110217</strain>
    </source>
</reference>
<keyword evidence="2" id="KW-1185">Reference proteome</keyword>
<organism evidence="1 2">
    <name type="scientific">Setomelanomma holmii</name>
    <dbReference type="NCBI Taxonomy" id="210430"/>
    <lineage>
        <taxon>Eukaryota</taxon>
        <taxon>Fungi</taxon>
        <taxon>Dikarya</taxon>
        <taxon>Ascomycota</taxon>
        <taxon>Pezizomycotina</taxon>
        <taxon>Dothideomycetes</taxon>
        <taxon>Pleosporomycetidae</taxon>
        <taxon>Pleosporales</taxon>
        <taxon>Pleosporineae</taxon>
        <taxon>Phaeosphaeriaceae</taxon>
        <taxon>Setomelanomma</taxon>
    </lineage>
</organism>
<proteinExistence type="predicted"/>
<evidence type="ECO:0000313" key="1">
    <source>
        <dbReference type="EMBL" id="KAF2024025.1"/>
    </source>
</evidence>